<protein>
    <submittedName>
        <fullName evidence="1">Uncharacterized protein</fullName>
    </submittedName>
</protein>
<reference evidence="1" key="1">
    <citation type="submission" date="2023-06" db="EMBL/GenBank/DDBJ databases">
        <authorList>
            <consortium name="Lawrence Berkeley National Laboratory"/>
            <person name="Ahrendt S."/>
            <person name="Sahu N."/>
            <person name="Indic B."/>
            <person name="Wong-Bajracharya J."/>
            <person name="Merenyi Z."/>
            <person name="Ke H.-M."/>
            <person name="Monk M."/>
            <person name="Kocsube S."/>
            <person name="Drula E."/>
            <person name="Lipzen A."/>
            <person name="Balint B."/>
            <person name="Henrissat B."/>
            <person name="Andreopoulos B."/>
            <person name="Martin F.M."/>
            <person name="Harder C.B."/>
            <person name="Rigling D."/>
            <person name="Ford K.L."/>
            <person name="Foster G.D."/>
            <person name="Pangilinan J."/>
            <person name="Papanicolaou A."/>
            <person name="Barry K."/>
            <person name="LaButti K."/>
            <person name="Viragh M."/>
            <person name="Koriabine M."/>
            <person name="Yan M."/>
            <person name="Riley R."/>
            <person name="Champramary S."/>
            <person name="Plett K.L."/>
            <person name="Tsai I.J."/>
            <person name="Slot J."/>
            <person name="Sipos G."/>
            <person name="Plett J."/>
            <person name="Nagy L.G."/>
            <person name="Grigoriev I.V."/>
        </authorList>
    </citation>
    <scope>NUCLEOTIDE SEQUENCE</scope>
    <source>
        <strain evidence="1">CCBAS 213</strain>
    </source>
</reference>
<dbReference type="EMBL" id="JAUEPS010000004">
    <property type="protein sequence ID" value="KAK0466052.1"/>
    <property type="molecule type" value="Genomic_DNA"/>
</dbReference>
<feature type="non-terminal residue" evidence="1">
    <location>
        <position position="1"/>
    </location>
</feature>
<accession>A0AA39NI49</accession>
<organism evidence="1 2">
    <name type="scientific">Armillaria tabescens</name>
    <name type="common">Ringless honey mushroom</name>
    <name type="synonym">Agaricus tabescens</name>
    <dbReference type="NCBI Taxonomy" id="1929756"/>
    <lineage>
        <taxon>Eukaryota</taxon>
        <taxon>Fungi</taxon>
        <taxon>Dikarya</taxon>
        <taxon>Basidiomycota</taxon>
        <taxon>Agaricomycotina</taxon>
        <taxon>Agaricomycetes</taxon>
        <taxon>Agaricomycetidae</taxon>
        <taxon>Agaricales</taxon>
        <taxon>Marasmiineae</taxon>
        <taxon>Physalacriaceae</taxon>
        <taxon>Desarmillaria</taxon>
    </lineage>
</organism>
<evidence type="ECO:0000313" key="1">
    <source>
        <dbReference type="EMBL" id="KAK0466052.1"/>
    </source>
</evidence>
<name>A0AA39NI49_ARMTA</name>
<sequence length="64" mass="7064">VPHAFQQKLSADKTLTLSLAIPSFQCMIQIWQNMKETFPPAASALDDGLAKLETYCEQLDVVPA</sequence>
<gene>
    <name evidence="1" type="ORF">EV420DRAFT_1261279</name>
</gene>
<proteinExistence type="predicted"/>
<comment type="caution">
    <text evidence="1">The sequence shown here is derived from an EMBL/GenBank/DDBJ whole genome shotgun (WGS) entry which is preliminary data.</text>
</comment>
<dbReference type="GeneID" id="85350606"/>
<keyword evidence="2" id="KW-1185">Reference proteome</keyword>
<dbReference type="AlphaFoldDB" id="A0AA39NI49"/>
<dbReference type="RefSeq" id="XP_060336879.1">
    <property type="nucleotide sequence ID" value="XM_060467058.1"/>
</dbReference>
<dbReference type="Proteomes" id="UP001175211">
    <property type="component" value="Unassembled WGS sequence"/>
</dbReference>
<evidence type="ECO:0000313" key="2">
    <source>
        <dbReference type="Proteomes" id="UP001175211"/>
    </source>
</evidence>